<dbReference type="PANTHER" id="PTHR46333:SF2">
    <property type="entry name" value="CYTOKINESIS PROTEIN 3"/>
    <property type="match status" value="1"/>
</dbReference>
<sequence>MKKTRFFLMMLVFTLLIGACTNQQGKQGSSSIAQLKEKYEKKMPYEIQDKVITVNENENIYFPSKLTVSSKIEDGHKQGNPYNSMFKVYGDAELKRLLTSNYAFTKKKGIDISPLDIKGYVAPNRSLNQHKTLNLISTDDNKTGSWGSFSKLYVLQSNDLESGKKLAKPKLWVVEVKKDKKKQAQLTVKQTLLSDGRMQLEWGEVPGADSYSIIKAEPIAKNKNKGGWTEVLHKYEEIDRVKSTLYRTPYPADHGDVPKEDQEAARTLEAYERPLSADESKIITEAKPYEIIVVPLKDGKIFGSMSNYLSSDKFAKESPEFIDYKAFEHDYLNKIGEKGLPEEAPVMMRDGKLRKFPLQYDTASLTVNAQGKFLIQVSVRGLPTIKYKFKVTNSSKTKEEVVQILEDLNKKIAEKDRSGVSDVYVDVKDADLDLKGKKIVRDVQDINVIVKAQTAAEEYLGKALASEANYIDMSKFPELNYSDIMASMERVAATNPELPEAKSCVYSYSEKVLEVSYEEKAKKAAEENNKKAKEIVQDIIKDGMSDKDKVEAINQYLVDHVTYDYDAYNKYKELEAQEKQAGEDGKINDMIRELVDKSAWKTRGALIEGRGVCASYAKAFNILAVKAGLKSLYVTGNVSTGGRHAWNYVQVDGKWKVVDVTWNDSESSPNKYLLLDLDSPVYRSDHYPEDLYSKYK</sequence>
<dbReference type="Pfam" id="PF01841">
    <property type="entry name" value="Transglut_core"/>
    <property type="match status" value="1"/>
</dbReference>
<evidence type="ECO:0000313" key="4">
    <source>
        <dbReference type="Proteomes" id="UP001519296"/>
    </source>
</evidence>
<evidence type="ECO:0000313" key="3">
    <source>
        <dbReference type="EMBL" id="MBP2623575.1"/>
    </source>
</evidence>
<keyword evidence="1" id="KW-0732">Signal</keyword>
<proteinExistence type="predicted"/>
<dbReference type="RefSeq" id="WP_209628071.1">
    <property type="nucleotide sequence ID" value="NZ_PRDG01000003.1"/>
</dbReference>
<dbReference type="PROSITE" id="PS51257">
    <property type="entry name" value="PROKAR_LIPOPROTEIN"/>
    <property type="match status" value="1"/>
</dbReference>
<organism evidence="3 4">
    <name type="scientific">Streptococcus oricebi</name>
    <dbReference type="NCBI Taxonomy" id="1547447"/>
    <lineage>
        <taxon>Bacteria</taxon>
        <taxon>Bacillati</taxon>
        <taxon>Bacillota</taxon>
        <taxon>Bacilli</taxon>
        <taxon>Lactobacillales</taxon>
        <taxon>Streptococcaceae</taxon>
        <taxon>Streptococcus</taxon>
    </lineage>
</organism>
<dbReference type="SUPFAM" id="SSF54001">
    <property type="entry name" value="Cysteine proteinases"/>
    <property type="match status" value="1"/>
</dbReference>
<dbReference type="InterPro" id="IPR038765">
    <property type="entry name" value="Papain-like_cys_pep_sf"/>
</dbReference>
<reference evidence="3 4" key="1">
    <citation type="submission" date="2018-02" db="EMBL/GenBank/DDBJ databases">
        <title>Draft genome sequence of Streptococcus oricebi CCUG 70868T type strain.</title>
        <authorList>
            <person name="Mendez V."/>
            <person name="Salva-Serra F."/>
            <person name="Jaen-Luchoro D."/>
            <person name="Gonzales-Siles L."/>
            <person name="Karlsson R."/>
            <person name="Engstrom-Jakobsson H."/>
            <person name="Busquets A."/>
            <person name="Gomila M."/>
            <person name="Pineiro-Iglesias B."/>
            <person name="Bennasar-Figueras A."/>
            <person name="Seeger M."/>
            <person name="Moore E."/>
        </authorList>
    </citation>
    <scope>NUCLEOTIDE SEQUENCE [LARGE SCALE GENOMIC DNA]</scope>
    <source>
        <strain evidence="3 4">CCUG 70868</strain>
    </source>
</reference>
<dbReference type="Gene3D" id="3.10.620.30">
    <property type="match status" value="1"/>
</dbReference>
<feature type="signal peptide" evidence="1">
    <location>
        <begin position="1"/>
        <end position="25"/>
    </location>
</feature>
<gene>
    <name evidence="3" type="ORF">C4K46_06420</name>
</gene>
<comment type="caution">
    <text evidence="3">The sequence shown here is derived from an EMBL/GenBank/DDBJ whole genome shotgun (WGS) entry which is preliminary data.</text>
</comment>
<dbReference type="SMART" id="SM00460">
    <property type="entry name" value="TGc"/>
    <property type="match status" value="1"/>
</dbReference>
<evidence type="ECO:0000256" key="1">
    <source>
        <dbReference type="SAM" id="SignalP"/>
    </source>
</evidence>
<evidence type="ECO:0000259" key="2">
    <source>
        <dbReference type="SMART" id="SM00460"/>
    </source>
</evidence>
<dbReference type="InterPro" id="IPR002931">
    <property type="entry name" value="Transglutaminase-like"/>
</dbReference>
<feature type="chain" id="PRO_5045601317" description="Transglutaminase-like domain-containing protein" evidence="1">
    <location>
        <begin position="26"/>
        <end position="696"/>
    </location>
</feature>
<protein>
    <recommendedName>
        <fullName evidence="2">Transglutaminase-like domain-containing protein</fullName>
    </recommendedName>
</protein>
<dbReference type="EMBL" id="PRDG01000003">
    <property type="protein sequence ID" value="MBP2623575.1"/>
    <property type="molecule type" value="Genomic_DNA"/>
</dbReference>
<accession>A0ABS5B424</accession>
<dbReference type="InterPro" id="IPR052557">
    <property type="entry name" value="CAP/Cytokinesis_protein"/>
</dbReference>
<dbReference type="Proteomes" id="UP001519296">
    <property type="component" value="Unassembled WGS sequence"/>
</dbReference>
<keyword evidence="4" id="KW-1185">Reference proteome</keyword>
<feature type="domain" description="Transglutaminase-like" evidence="2">
    <location>
        <begin position="605"/>
        <end position="662"/>
    </location>
</feature>
<name>A0ABS5B424_9STRE</name>
<dbReference type="PANTHER" id="PTHR46333">
    <property type="entry name" value="CYTOKINESIS PROTEIN 3"/>
    <property type="match status" value="1"/>
</dbReference>